<keyword evidence="5" id="KW-0963">Cytoplasm</keyword>
<evidence type="ECO:0000313" key="11">
    <source>
        <dbReference type="Proteomes" id="UP000003639"/>
    </source>
</evidence>
<evidence type="ECO:0000256" key="8">
    <source>
        <dbReference type="ARBA" id="ARBA00033055"/>
    </source>
</evidence>
<evidence type="ECO:0000256" key="4">
    <source>
        <dbReference type="ARBA" id="ARBA00022448"/>
    </source>
</evidence>
<dbReference type="OrthoDB" id="9809047at2"/>
<evidence type="ECO:0000256" key="3">
    <source>
        <dbReference type="ARBA" id="ARBA00020422"/>
    </source>
</evidence>
<dbReference type="PROSITE" id="PS00369">
    <property type="entry name" value="PTS_HPR_HIS"/>
    <property type="match status" value="1"/>
</dbReference>
<gene>
    <name evidence="10" type="ORF">BACCAP_03571</name>
</gene>
<reference evidence="10 11" key="1">
    <citation type="submission" date="2007-04" db="EMBL/GenBank/DDBJ databases">
        <authorList>
            <person name="Fulton L."/>
            <person name="Clifton S."/>
            <person name="Fulton B."/>
            <person name="Xu J."/>
            <person name="Minx P."/>
            <person name="Pepin K.H."/>
            <person name="Johnson M."/>
            <person name="Thiruvilangam P."/>
            <person name="Bhonagiri V."/>
            <person name="Nash W.E."/>
            <person name="Mardis E.R."/>
            <person name="Wilson R.K."/>
        </authorList>
    </citation>
    <scope>NUCLEOTIDE SEQUENCE [LARGE SCALE GENOMIC DNA]</scope>
    <source>
        <strain evidence="10 11">ATCC 29799</strain>
    </source>
</reference>
<name>A6NZC0_9FIRM</name>
<evidence type="ECO:0000256" key="5">
    <source>
        <dbReference type="ARBA" id="ARBA00022490"/>
    </source>
</evidence>
<dbReference type="CDD" id="cd00367">
    <property type="entry name" value="PTS-HPr_like"/>
    <property type="match status" value="1"/>
</dbReference>
<proteinExistence type="predicted"/>
<dbReference type="AlphaFoldDB" id="A6NZC0"/>
<dbReference type="eggNOG" id="COG1925">
    <property type="taxonomic scope" value="Bacteria"/>
</dbReference>
<dbReference type="PRINTS" id="PR00107">
    <property type="entry name" value="PHOSPHOCPHPR"/>
</dbReference>
<dbReference type="PROSITE" id="PS00589">
    <property type="entry name" value="PTS_HPR_SER"/>
    <property type="match status" value="1"/>
</dbReference>
<keyword evidence="6" id="KW-0762">Sugar transport</keyword>
<comment type="caution">
    <text evidence="10">The sequence shown here is derived from an EMBL/GenBank/DDBJ whole genome shotgun (WGS) entry which is preliminary data.</text>
</comment>
<evidence type="ECO:0000313" key="10">
    <source>
        <dbReference type="EMBL" id="EDM98769.1"/>
    </source>
</evidence>
<dbReference type="PANTHER" id="PTHR33705">
    <property type="entry name" value="PHOSPHOCARRIER PROTEIN HPR"/>
    <property type="match status" value="1"/>
</dbReference>
<evidence type="ECO:0000259" key="9">
    <source>
        <dbReference type="PROSITE" id="PS51350"/>
    </source>
</evidence>
<sequence>MYQRSVVIQNQSGLHARPASEFVRCAGGFRSRITIGRTGSEKKANAKSIVMLLTLALVQGTEVTITANGEDEETAVDALVELISTGFGE</sequence>
<accession>A6NZC0</accession>
<dbReference type="InterPro" id="IPR000032">
    <property type="entry name" value="HPr-like"/>
</dbReference>
<dbReference type="RefSeq" id="WP_006574075.1">
    <property type="nucleotide sequence ID" value="NZ_AAXG02000032.1"/>
</dbReference>
<dbReference type="InterPro" id="IPR050399">
    <property type="entry name" value="HPr"/>
</dbReference>
<dbReference type="InterPro" id="IPR002114">
    <property type="entry name" value="PTS_HPr_Ser_P_site"/>
</dbReference>
<dbReference type="InterPro" id="IPR035895">
    <property type="entry name" value="HPr-like_sf"/>
</dbReference>
<dbReference type="PROSITE" id="PS51350">
    <property type="entry name" value="PTS_HPR_DOM"/>
    <property type="match status" value="1"/>
</dbReference>
<dbReference type="Pfam" id="PF00381">
    <property type="entry name" value="PTS-HPr"/>
    <property type="match status" value="1"/>
</dbReference>
<organism evidence="10 11">
    <name type="scientific">Pseudoflavonifractor capillosus ATCC 29799</name>
    <dbReference type="NCBI Taxonomy" id="411467"/>
    <lineage>
        <taxon>Bacteria</taxon>
        <taxon>Bacillati</taxon>
        <taxon>Bacillota</taxon>
        <taxon>Clostridia</taxon>
        <taxon>Eubacteriales</taxon>
        <taxon>Oscillospiraceae</taxon>
        <taxon>Pseudoflavonifractor</taxon>
    </lineage>
</organism>
<dbReference type="Gene3D" id="3.30.1340.10">
    <property type="entry name" value="HPr-like"/>
    <property type="match status" value="1"/>
</dbReference>
<keyword evidence="4" id="KW-0813">Transport</keyword>
<evidence type="ECO:0000256" key="1">
    <source>
        <dbReference type="ARBA" id="ARBA00003681"/>
    </source>
</evidence>
<keyword evidence="11" id="KW-1185">Reference proteome</keyword>
<comment type="function">
    <text evidence="1">General (non sugar-specific) component of the phosphoenolpyruvate-dependent sugar phosphotransferase system (sugar PTS). This major carbohydrate active-transport system catalyzes the phosphorylation of incoming sugar substrates concomitantly with their translocation across the cell membrane. The phosphoryl group from phosphoenolpyruvate (PEP) is transferred to the phosphoryl carrier protein HPr by enzyme I. Phospho-HPr then transfers it to the PTS EIIA domain.</text>
</comment>
<comment type="subcellular location">
    <subcellularLocation>
        <location evidence="2">Cytoplasm</location>
    </subcellularLocation>
</comment>
<feature type="domain" description="HPr" evidence="9">
    <location>
        <begin position="1"/>
        <end position="89"/>
    </location>
</feature>
<dbReference type="Proteomes" id="UP000003639">
    <property type="component" value="Unassembled WGS sequence"/>
</dbReference>
<dbReference type="GO" id="GO:0009401">
    <property type="term" value="P:phosphoenolpyruvate-dependent sugar phosphotransferase system"/>
    <property type="evidence" value="ECO:0007669"/>
    <property type="project" value="UniProtKB-KW"/>
</dbReference>
<keyword evidence="7" id="KW-0598">Phosphotransferase system</keyword>
<dbReference type="InterPro" id="IPR001020">
    <property type="entry name" value="PTS_HPr_His_P_site"/>
</dbReference>
<evidence type="ECO:0000256" key="2">
    <source>
        <dbReference type="ARBA" id="ARBA00004496"/>
    </source>
</evidence>
<dbReference type="STRING" id="411467.BACCAP_03571"/>
<dbReference type="EMBL" id="AAXG02000032">
    <property type="protein sequence ID" value="EDM98769.1"/>
    <property type="molecule type" value="Genomic_DNA"/>
</dbReference>
<protein>
    <recommendedName>
        <fullName evidence="3">Phosphocarrier protein HPr</fullName>
    </recommendedName>
    <alternativeName>
        <fullName evidence="8">Histidine-containing protein</fullName>
    </alternativeName>
</protein>
<dbReference type="SUPFAM" id="SSF55594">
    <property type="entry name" value="HPr-like"/>
    <property type="match status" value="1"/>
</dbReference>
<evidence type="ECO:0000256" key="7">
    <source>
        <dbReference type="ARBA" id="ARBA00022683"/>
    </source>
</evidence>
<reference evidence="10 11" key="2">
    <citation type="submission" date="2007-06" db="EMBL/GenBank/DDBJ databases">
        <title>Draft genome sequence of Pseudoflavonifractor capillosus ATCC 29799.</title>
        <authorList>
            <person name="Sudarsanam P."/>
            <person name="Ley R."/>
            <person name="Guruge J."/>
            <person name="Turnbaugh P.J."/>
            <person name="Mahowald M."/>
            <person name="Liep D."/>
            <person name="Gordon J."/>
        </authorList>
    </citation>
    <scope>NUCLEOTIDE SEQUENCE [LARGE SCALE GENOMIC DNA]</scope>
    <source>
        <strain evidence="10 11">ATCC 29799</strain>
    </source>
</reference>
<dbReference type="NCBIfam" id="TIGR01003">
    <property type="entry name" value="PTS_HPr_family"/>
    <property type="match status" value="1"/>
</dbReference>
<dbReference type="PANTHER" id="PTHR33705:SF1">
    <property type="entry name" value="PHOSPHOCARRIER PROTEIN HPR"/>
    <property type="match status" value="1"/>
</dbReference>
<evidence type="ECO:0000256" key="6">
    <source>
        <dbReference type="ARBA" id="ARBA00022597"/>
    </source>
</evidence>
<dbReference type="GO" id="GO:0005737">
    <property type="term" value="C:cytoplasm"/>
    <property type="evidence" value="ECO:0007669"/>
    <property type="project" value="UniProtKB-SubCell"/>
</dbReference>